<dbReference type="RefSeq" id="WP_115937592.1">
    <property type="nucleotide sequence ID" value="NZ_QRDW01000007.1"/>
</dbReference>
<name>A0A3D9HGN5_9PROT</name>
<reference evidence="3 4" key="1">
    <citation type="submission" date="2018-07" db="EMBL/GenBank/DDBJ databases">
        <title>Genomic Encyclopedia of Type Strains, Phase III (KMG-III): the genomes of soil and plant-associated and newly described type strains.</title>
        <authorList>
            <person name="Whitman W."/>
        </authorList>
    </citation>
    <scope>NUCLEOTIDE SEQUENCE [LARGE SCALE GENOMIC DNA]</scope>
    <source>
        <strain evidence="3 4">CECT 8488</strain>
    </source>
</reference>
<evidence type="ECO:0000256" key="1">
    <source>
        <dbReference type="ARBA" id="ARBA00022729"/>
    </source>
</evidence>
<dbReference type="EMBL" id="QRDW01000007">
    <property type="protein sequence ID" value="RED48649.1"/>
    <property type="molecule type" value="Genomic_DNA"/>
</dbReference>
<dbReference type="Pfam" id="PF00497">
    <property type="entry name" value="SBP_bac_3"/>
    <property type="match status" value="1"/>
</dbReference>
<evidence type="ECO:0000313" key="4">
    <source>
        <dbReference type="Proteomes" id="UP000256845"/>
    </source>
</evidence>
<protein>
    <submittedName>
        <fullName evidence="3">Amino acid ABC transporter substrate-binding protein (PAAT family)</fullName>
    </submittedName>
</protein>
<dbReference type="OrthoDB" id="5421182at2"/>
<evidence type="ECO:0000259" key="2">
    <source>
        <dbReference type="SMART" id="SM00062"/>
    </source>
</evidence>
<organism evidence="3 4">
    <name type="scientific">Aestuariispira insulae</name>
    <dbReference type="NCBI Taxonomy" id="1461337"/>
    <lineage>
        <taxon>Bacteria</taxon>
        <taxon>Pseudomonadati</taxon>
        <taxon>Pseudomonadota</taxon>
        <taxon>Alphaproteobacteria</taxon>
        <taxon>Rhodospirillales</taxon>
        <taxon>Kiloniellaceae</taxon>
        <taxon>Aestuariispira</taxon>
    </lineage>
</organism>
<dbReference type="PANTHER" id="PTHR35936:SF35">
    <property type="entry name" value="L-CYSTINE-BINDING PROTEIN TCYJ"/>
    <property type="match status" value="1"/>
</dbReference>
<feature type="domain" description="Solute-binding protein family 3/N-terminal" evidence="2">
    <location>
        <begin position="19"/>
        <end position="243"/>
    </location>
</feature>
<dbReference type="InterPro" id="IPR001638">
    <property type="entry name" value="Solute-binding_3/MltF_N"/>
</dbReference>
<keyword evidence="4" id="KW-1185">Reference proteome</keyword>
<dbReference type="SUPFAM" id="SSF53850">
    <property type="entry name" value="Periplasmic binding protein-like II"/>
    <property type="match status" value="1"/>
</dbReference>
<proteinExistence type="predicted"/>
<dbReference type="PANTHER" id="PTHR35936">
    <property type="entry name" value="MEMBRANE-BOUND LYTIC MUREIN TRANSGLYCOSYLASE F"/>
    <property type="match status" value="1"/>
</dbReference>
<evidence type="ECO:0000313" key="3">
    <source>
        <dbReference type="EMBL" id="RED48649.1"/>
    </source>
</evidence>
<gene>
    <name evidence="3" type="ORF">DFP90_107154</name>
</gene>
<accession>A0A3D9HGN5</accession>
<dbReference type="Gene3D" id="3.40.190.10">
    <property type="entry name" value="Periplasmic binding protein-like II"/>
    <property type="match status" value="2"/>
</dbReference>
<dbReference type="AlphaFoldDB" id="A0A3D9HGN5"/>
<keyword evidence="1" id="KW-0732">Signal</keyword>
<sequence length="249" mass="28275">MIAIICLFFHESHACAEEDLSVGFDPWPPFAMVKDGQYRGIAVDIIRELAARNGYRLKMRHFPVKRLIAMFEHGDIDVIPLDSPLWNDENNQAVSVFSNSLFDLREFVYLRAGIREGAMQVAEMQGLKLAHVNGYAYPALASAFQRGDLFRARVSQPLQLFKMARLGRVDGLLLDEFLFSHFVKEEGVVREDFQRGMQLSKAPMAVKLHKSKARLLADINRTLMEMKAEGRIDAIFGRYADGGRIALLR</sequence>
<comment type="caution">
    <text evidence="3">The sequence shown here is derived from an EMBL/GenBank/DDBJ whole genome shotgun (WGS) entry which is preliminary data.</text>
</comment>
<dbReference type="Proteomes" id="UP000256845">
    <property type="component" value="Unassembled WGS sequence"/>
</dbReference>
<dbReference type="SMART" id="SM00062">
    <property type="entry name" value="PBPb"/>
    <property type="match status" value="1"/>
</dbReference>